<name>A0A2L0IF60_9GAMM</name>
<organism evidence="1 2">
    <name type="scientific">Mixta gaviniae</name>
    <dbReference type="NCBI Taxonomy" id="665914"/>
    <lineage>
        <taxon>Bacteria</taxon>
        <taxon>Pseudomonadati</taxon>
        <taxon>Pseudomonadota</taxon>
        <taxon>Gammaproteobacteria</taxon>
        <taxon>Enterobacterales</taxon>
        <taxon>Erwiniaceae</taxon>
        <taxon>Mixta</taxon>
    </lineage>
</organism>
<dbReference type="RefSeq" id="WP_104957004.1">
    <property type="nucleotide sequence ID" value="NZ_CP026377.1"/>
</dbReference>
<protein>
    <submittedName>
        <fullName evidence="1">Uncharacterized protein</fullName>
    </submittedName>
</protein>
<gene>
    <name evidence="1" type="ORF">C2E15_08645</name>
</gene>
<dbReference type="EMBL" id="CP026377">
    <property type="protein sequence ID" value="AUX93140.1"/>
    <property type="molecule type" value="Genomic_DNA"/>
</dbReference>
<dbReference type="KEGG" id="pgz:C2E15_08645"/>
<evidence type="ECO:0000313" key="1">
    <source>
        <dbReference type="EMBL" id="AUX93140.1"/>
    </source>
</evidence>
<dbReference type="Proteomes" id="UP000238365">
    <property type="component" value="Chromosome"/>
</dbReference>
<accession>A0A2L0IF60</accession>
<evidence type="ECO:0000313" key="2">
    <source>
        <dbReference type="Proteomes" id="UP000238365"/>
    </source>
</evidence>
<sequence length="106" mass="11963">MGNVKSCVCQDECFCHPCVAEQERLALDAKKLVLRLMCQSYLENGVISNTQIIFNLSNMIEQEEDLYNIAVCQAALNAVFDYVTKNIQQRFSSLPVIEAVGKEELK</sequence>
<proteinExistence type="predicted"/>
<reference evidence="1 2" key="1">
    <citation type="submission" date="2018-01" db="EMBL/GenBank/DDBJ databases">
        <title>Complete and assembled Genome of Pantoea gaviniae DSM22758T.</title>
        <authorList>
            <person name="Stevens M.J.A."/>
            <person name="Zurfluh K."/>
            <person name="Stephan R."/>
        </authorList>
    </citation>
    <scope>NUCLEOTIDE SEQUENCE [LARGE SCALE GENOMIC DNA]</scope>
    <source>
        <strain evidence="1 2">DSM 22758</strain>
    </source>
</reference>
<keyword evidence="2" id="KW-1185">Reference proteome</keyword>
<dbReference type="AlphaFoldDB" id="A0A2L0IF60"/>